<comment type="caution">
    <text evidence="3">The sequence shown here is derived from an EMBL/GenBank/DDBJ whole genome shotgun (WGS) entry which is preliminary data.</text>
</comment>
<evidence type="ECO:0008006" key="5">
    <source>
        <dbReference type="Google" id="ProtNLM"/>
    </source>
</evidence>
<evidence type="ECO:0000313" key="3">
    <source>
        <dbReference type="EMBL" id="KAF0295513.1"/>
    </source>
</evidence>
<dbReference type="SUPFAM" id="SSF46565">
    <property type="entry name" value="Chaperone J-domain"/>
    <property type="match status" value="1"/>
</dbReference>
<keyword evidence="4" id="KW-1185">Reference proteome</keyword>
<feature type="coiled-coil region" evidence="1">
    <location>
        <begin position="150"/>
        <end position="198"/>
    </location>
</feature>
<protein>
    <recommendedName>
        <fullName evidence="5">J domain-containing protein</fullName>
    </recommendedName>
</protein>
<dbReference type="EMBL" id="VIIS01001616">
    <property type="protein sequence ID" value="KAF0295513.1"/>
    <property type="molecule type" value="Genomic_DNA"/>
</dbReference>
<accession>A0A6A4VPF1</accession>
<dbReference type="Gene3D" id="1.10.287.110">
    <property type="entry name" value="DnaJ domain"/>
    <property type="match status" value="1"/>
</dbReference>
<proteinExistence type="predicted"/>
<name>A0A6A4VPF1_AMPAM</name>
<evidence type="ECO:0000256" key="2">
    <source>
        <dbReference type="SAM" id="MobiDB-lite"/>
    </source>
</evidence>
<dbReference type="CDD" id="cd06257">
    <property type="entry name" value="DnaJ"/>
    <property type="match status" value="1"/>
</dbReference>
<gene>
    <name evidence="3" type="ORF">FJT64_007069</name>
</gene>
<sequence>MSAYSVPAGEEEPPAPPFESSALEDDAGRARWIPELLLGVPMSAPADVVRSARRRLQRLHHPDRPTGNAEASRLINAAADILLEHRAAYEEWLCSEGVALQLVRASVVAPSPLFSLADEQTRATLAKLLDQCVDRETRMTHQQQLHSQTIRDLQRATSQAERRLRRANEAARDFRHQLAEATLQLGQQQEANDALQAQLAVVQGRLEEQTAVALAGQLAELRASEHAAAVRAARAEAAAEAAARAEAAAEAATARSEAAEMVAAARAEAAAEAATVRSEAAAMVAAARAEAATARSEAAAMVAAARAEAAEMVAAARAEAAAARDGATGAAADAAPPTLVRQCLEAIGESRINSVIRRKAVYLLGRFYK</sequence>
<keyword evidence="1" id="KW-0175">Coiled coil</keyword>
<dbReference type="AlphaFoldDB" id="A0A6A4VPF1"/>
<dbReference type="Proteomes" id="UP000440578">
    <property type="component" value="Unassembled WGS sequence"/>
</dbReference>
<evidence type="ECO:0000313" key="4">
    <source>
        <dbReference type="Proteomes" id="UP000440578"/>
    </source>
</evidence>
<organism evidence="3 4">
    <name type="scientific">Amphibalanus amphitrite</name>
    <name type="common">Striped barnacle</name>
    <name type="synonym">Balanus amphitrite</name>
    <dbReference type="NCBI Taxonomy" id="1232801"/>
    <lineage>
        <taxon>Eukaryota</taxon>
        <taxon>Metazoa</taxon>
        <taxon>Ecdysozoa</taxon>
        <taxon>Arthropoda</taxon>
        <taxon>Crustacea</taxon>
        <taxon>Multicrustacea</taxon>
        <taxon>Cirripedia</taxon>
        <taxon>Thoracica</taxon>
        <taxon>Thoracicalcarea</taxon>
        <taxon>Balanomorpha</taxon>
        <taxon>Balanoidea</taxon>
        <taxon>Balanidae</taxon>
        <taxon>Amphibalaninae</taxon>
        <taxon>Amphibalanus</taxon>
    </lineage>
</organism>
<dbReference type="InterPro" id="IPR036869">
    <property type="entry name" value="J_dom_sf"/>
</dbReference>
<evidence type="ECO:0000256" key="1">
    <source>
        <dbReference type="SAM" id="Coils"/>
    </source>
</evidence>
<feature type="region of interest" description="Disordered" evidence="2">
    <location>
        <begin position="1"/>
        <end position="22"/>
    </location>
</feature>
<reference evidence="3 4" key="1">
    <citation type="submission" date="2019-07" db="EMBL/GenBank/DDBJ databases">
        <title>Draft genome assembly of a fouling barnacle, Amphibalanus amphitrite (Darwin, 1854): The first reference genome for Thecostraca.</title>
        <authorList>
            <person name="Kim W."/>
        </authorList>
    </citation>
    <scope>NUCLEOTIDE SEQUENCE [LARGE SCALE GENOMIC DNA]</scope>
    <source>
        <strain evidence="3">SNU_AA5</strain>
        <tissue evidence="3">Soma without cirri and trophi</tissue>
    </source>
</reference>
<dbReference type="InterPro" id="IPR001623">
    <property type="entry name" value="DnaJ_domain"/>
</dbReference>